<feature type="region of interest" description="Disordered" evidence="1">
    <location>
        <begin position="76"/>
        <end position="116"/>
    </location>
</feature>
<evidence type="ECO:0000256" key="1">
    <source>
        <dbReference type="SAM" id="MobiDB-lite"/>
    </source>
</evidence>
<dbReference type="Proteomes" id="UP001605036">
    <property type="component" value="Unassembled WGS sequence"/>
</dbReference>
<sequence>MEPNVDDHFTSMVNADLPPCMRSTLPISAENMEIDIEESDTEELKINIDHPLTCSPQFYKPVDDISPISCPNGKTLAGRVHSPSKSGESSSSTNFSDCKESPDSEQSDYSANIGTTSKIHREKRSIEELYDKTIEISAANSKRTKLPFVRPVPLALKVTHGLDRFDEDVKLAIAMEAMKLRSKFLVNGNLQKFMA</sequence>
<name>A0ABD1Z7G6_9MARC</name>
<proteinExistence type="predicted"/>
<evidence type="ECO:0000313" key="2">
    <source>
        <dbReference type="EMBL" id="KAL2643725.1"/>
    </source>
</evidence>
<feature type="compositionally biased region" description="Low complexity" evidence="1">
    <location>
        <begin position="83"/>
        <end position="96"/>
    </location>
</feature>
<evidence type="ECO:0000313" key="3">
    <source>
        <dbReference type="Proteomes" id="UP001605036"/>
    </source>
</evidence>
<comment type="caution">
    <text evidence="2">The sequence shown here is derived from an EMBL/GenBank/DDBJ whole genome shotgun (WGS) entry which is preliminary data.</text>
</comment>
<keyword evidence="3" id="KW-1185">Reference proteome</keyword>
<accession>A0ABD1Z7G6</accession>
<reference evidence="2 3" key="1">
    <citation type="submission" date="2024-09" db="EMBL/GenBank/DDBJ databases">
        <title>Chromosome-scale assembly of Riccia fluitans.</title>
        <authorList>
            <person name="Paukszto L."/>
            <person name="Sawicki J."/>
            <person name="Karawczyk K."/>
            <person name="Piernik-Szablinska J."/>
            <person name="Szczecinska M."/>
            <person name="Mazdziarz M."/>
        </authorList>
    </citation>
    <scope>NUCLEOTIDE SEQUENCE [LARGE SCALE GENOMIC DNA]</scope>
    <source>
        <strain evidence="2">Rf_01</strain>
        <tissue evidence="2">Aerial parts of the thallus</tissue>
    </source>
</reference>
<dbReference type="AlphaFoldDB" id="A0ABD1Z7G6"/>
<feature type="compositionally biased region" description="Polar residues" evidence="1">
    <location>
        <begin position="107"/>
        <end position="116"/>
    </location>
</feature>
<organism evidence="2 3">
    <name type="scientific">Riccia fluitans</name>
    <dbReference type="NCBI Taxonomy" id="41844"/>
    <lineage>
        <taxon>Eukaryota</taxon>
        <taxon>Viridiplantae</taxon>
        <taxon>Streptophyta</taxon>
        <taxon>Embryophyta</taxon>
        <taxon>Marchantiophyta</taxon>
        <taxon>Marchantiopsida</taxon>
        <taxon>Marchantiidae</taxon>
        <taxon>Marchantiales</taxon>
        <taxon>Ricciaceae</taxon>
        <taxon>Riccia</taxon>
    </lineage>
</organism>
<protein>
    <submittedName>
        <fullName evidence="2">Uncharacterized protein</fullName>
    </submittedName>
</protein>
<gene>
    <name evidence="2" type="ORF">R1flu_011312</name>
</gene>
<dbReference type="EMBL" id="JBHFFA010000002">
    <property type="protein sequence ID" value="KAL2643725.1"/>
    <property type="molecule type" value="Genomic_DNA"/>
</dbReference>